<reference evidence="4 5" key="1">
    <citation type="journal article" date="2019" name="Nat. Ecol. Evol.">
        <title>Megaphylogeny resolves global patterns of mushroom evolution.</title>
        <authorList>
            <person name="Varga T."/>
            <person name="Krizsan K."/>
            <person name="Foldi C."/>
            <person name="Dima B."/>
            <person name="Sanchez-Garcia M."/>
            <person name="Sanchez-Ramirez S."/>
            <person name="Szollosi G.J."/>
            <person name="Szarkandi J.G."/>
            <person name="Papp V."/>
            <person name="Albert L."/>
            <person name="Andreopoulos W."/>
            <person name="Angelini C."/>
            <person name="Antonin V."/>
            <person name="Barry K.W."/>
            <person name="Bougher N.L."/>
            <person name="Buchanan P."/>
            <person name="Buyck B."/>
            <person name="Bense V."/>
            <person name="Catcheside P."/>
            <person name="Chovatia M."/>
            <person name="Cooper J."/>
            <person name="Damon W."/>
            <person name="Desjardin D."/>
            <person name="Finy P."/>
            <person name="Geml J."/>
            <person name="Haridas S."/>
            <person name="Hughes K."/>
            <person name="Justo A."/>
            <person name="Karasinski D."/>
            <person name="Kautmanova I."/>
            <person name="Kiss B."/>
            <person name="Kocsube S."/>
            <person name="Kotiranta H."/>
            <person name="LaButti K.M."/>
            <person name="Lechner B.E."/>
            <person name="Liimatainen K."/>
            <person name="Lipzen A."/>
            <person name="Lukacs Z."/>
            <person name="Mihaltcheva S."/>
            <person name="Morgado L.N."/>
            <person name="Niskanen T."/>
            <person name="Noordeloos M.E."/>
            <person name="Ohm R.A."/>
            <person name="Ortiz-Santana B."/>
            <person name="Ovrebo C."/>
            <person name="Racz N."/>
            <person name="Riley R."/>
            <person name="Savchenko A."/>
            <person name="Shiryaev A."/>
            <person name="Soop K."/>
            <person name="Spirin V."/>
            <person name="Szebenyi C."/>
            <person name="Tomsovsky M."/>
            <person name="Tulloss R.E."/>
            <person name="Uehling J."/>
            <person name="Grigoriev I.V."/>
            <person name="Vagvolgyi C."/>
            <person name="Papp T."/>
            <person name="Martin F.M."/>
            <person name="Miettinen O."/>
            <person name="Hibbett D.S."/>
            <person name="Nagy L.G."/>
        </authorList>
    </citation>
    <scope>NUCLEOTIDE SEQUENCE [LARGE SCALE GENOMIC DNA]</scope>
    <source>
        <strain evidence="4 5">CBS 309.79</strain>
    </source>
</reference>
<dbReference type="PANTHER" id="PTHR15615:SF108">
    <property type="entry name" value="PROTEIN CNPPD1"/>
    <property type="match status" value="1"/>
</dbReference>
<evidence type="ECO:0000313" key="4">
    <source>
        <dbReference type="EMBL" id="TFL06082.1"/>
    </source>
</evidence>
<feature type="domain" description="Cyclin N-terminal" evidence="3">
    <location>
        <begin position="47"/>
        <end position="142"/>
    </location>
</feature>
<feature type="chain" id="PRO_5022951079" description="Cyclin N-terminal domain-containing protein" evidence="2">
    <location>
        <begin position="25"/>
        <end position="363"/>
    </location>
</feature>
<dbReference type="CDD" id="cd20557">
    <property type="entry name" value="CYCLIN_ScPCL1-like"/>
    <property type="match status" value="1"/>
</dbReference>
<dbReference type="GO" id="GO:0016538">
    <property type="term" value="F:cyclin-dependent protein serine/threonine kinase regulator activity"/>
    <property type="evidence" value="ECO:0007669"/>
    <property type="project" value="TreeGrafter"/>
</dbReference>
<dbReference type="Pfam" id="PF00134">
    <property type="entry name" value="Cyclin_N"/>
    <property type="match status" value="1"/>
</dbReference>
<evidence type="ECO:0000259" key="3">
    <source>
        <dbReference type="Pfam" id="PF00134"/>
    </source>
</evidence>
<dbReference type="OrthoDB" id="244495at2759"/>
<evidence type="ECO:0000256" key="2">
    <source>
        <dbReference type="SAM" id="SignalP"/>
    </source>
</evidence>
<sequence>MPQPKPPTSEGPFQGLLFIPPLLARLLAHLFACPRLDPHPHTGTPTNLQDFISHTLNRTRLSPLVPFAALILLQRLKVRYPSARVDTGHRLFLTCLMLGSKLTPCAETYSYKSWLVVSQDRYSVQDIEQMERELCEYLGWRLDISHDALDALRASLSHEFALSVPDSDSGVGCDVVPWELATELEHVARHGYEFLCLPSPSTPLRSHPVLSSPSSSSSFSSVSSPPFGFSPPSDFSPPPFGSSPPSTPSSSSSQETSTPHTPDLPGFVDSSTYFPDDILHHPLVKSTLRSRTSLLWTQEPGIGGDGDDYGLPINPLLCLEGTAMHQDMHYGIMFPDDYETPVSIVPHALRIPTVPLPRICFDD</sequence>
<feature type="region of interest" description="Disordered" evidence="1">
    <location>
        <begin position="228"/>
        <end position="267"/>
    </location>
</feature>
<dbReference type="Proteomes" id="UP000305067">
    <property type="component" value="Unassembled WGS sequence"/>
</dbReference>
<gene>
    <name evidence="4" type="ORF">BDV98DRAFT_579185</name>
</gene>
<dbReference type="GO" id="GO:0000307">
    <property type="term" value="C:cyclin-dependent protein kinase holoenzyme complex"/>
    <property type="evidence" value="ECO:0007669"/>
    <property type="project" value="TreeGrafter"/>
</dbReference>
<keyword evidence="2" id="KW-0732">Signal</keyword>
<feature type="signal peptide" evidence="2">
    <location>
        <begin position="1"/>
        <end position="24"/>
    </location>
</feature>
<dbReference type="GO" id="GO:0019901">
    <property type="term" value="F:protein kinase binding"/>
    <property type="evidence" value="ECO:0007669"/>
    <property type="project" value="InterPro"/>
</dbReference>
<name>A0A5C3QVU7_9AGAR</name>
<dbReference type="Gene3D" id="1.10.472.10">
    <property type="entry name" value="Cyclin-like"/>
    <property type="match status" value="1"/>
</dbReference>
<proteinExistence type="predicted"/>
<dbReference type="InterPro" id="IPR006671">
    <property type="entry name" value="Cyclin_N"/>
</dbReference>
<dbReference type="GO" id="GO:0005634">
    <property type="term" value="C:nucleus"/>
    <property type="evidence" value="ECO:0007669"/>
    <property type="project" value="TreeGrafter"/>
</dbReference>
<evidence type="ECO:0000256" key="1">
    <source>
        <dbReference type="SAM" id="MobiDB-lite"/>
    </source>
</evidence>
<feature type="compositionally biased region" description="Pro residues" evidence="1">
    <location>
        <begin position="234"/>
        <end position="247"/>
    </location>
</feature>
<evidence type="ECO:0000313" key="5">
    <source>
        <dbReference type="Proteomes" id="UP000305067"/>
    </source>
</evidence>
<organism evidence="4 5">
    <name type="scientific">Pterulicium gracile</name>
    <dbReference type="NCBI Taxonomy" id="1884261"/>
    <lineage>
        <taxon>Eukaryota</taxon>
        <taxon>Fungi</taxon>
        <taxon>Dikarya</taxon>
        <taxon>Basidiomycota</taxon>
        <taxon>Agaricomycotina</taxon>
        <taxon>Agaricomycetes</taxon>
        <taxon>Agaricomycetidae</taxon>
        <taxon>Agaricales</taxon>
        <taxon>Pleurotineae</taxon>
        <taxon>Pterulaceae</taxon>
        <taxon>Pterulicium</taxon>
    </lineage>
</organism>
<dbReference type="InterPro" id="IPR013922">
    <property type="entry name" value="Cyclin_PHO80-like"/>
</dbReference>
<dbReference type="EMBL" id="ML178815">
    <property type="protein sequence ID" value="TFL06082.1"/>
    <property type="molecule type" value="Genomic_DNA"/>
</dbReference>
<accession>A0A5C3QVU7</accession>
<keyword evidence="5" id="KW-1185">Reference proteome</keyword>
<dbReference type="PANTHER" id="PTHR15615">
    <property type="match status" value="1"/>
</dbReference>
<dbReference type="STRING" id="1884261.A0A5C3QVU7"/>
<protein>
    <recommendedName>
        <fullName evidence="3">Cyclin N-terminal domain-containing protein</fullName>
    </recommendedName>
</protein>
<dbReference type="InterPro" id="IPR036915">
    <property type="entry name" value="Cyclin-like_sf"/>
</dbReference>
<dbReference type="AlphaFoldDB" id="A0A5C3QVU7"/>
<dbReference type="SUPFAM" id="SSF47954">
    <property type="entry name" value="Cyclin-like"/>
    <property type="match status" value="1"/>
</dbReference>